<dbReference type="GO" id="GO:0042144">
    <property type="term" value="P:vacuole fusion, non-autophagic"/>
    <property type="evidence" value="ECO:0007669"/>
    <property type="project" value="TreeGrafter"/>
</dbReference>
<proteinExistence type="inferred from homology"/>
<dbReference type="GeneID" id="27898237"/>
<sequence>MKFFIFVSAIVLTFLAIFGVAADQPMKQIIISYPKGTPASVLEEAKKYVLDAGGFISHEYNLIMGFAATAPAKILETLQAAGKDHNVLIEEDSTVSINNS</sequence>
<dbReference type="PANTHER" id="PTHR28288:SF1">
    <property type="entry name" value="INHIBITOR I9 DOMAIN-CONTAINING PROTEIN"/>
    <property type="match status" value="1"/>
</dbReference>
<dbReference type="GO" id="GO:0004866">
    <property type="term" value="F:endopeptidase inhibitor activity"/>
    <property type="evidence" value="ECO:0007669"/>
    <property type="project" value="UniProtKB-ARBA"/>
</dbReference>
<dbReference type="Gene3D" id="3.30.70.80">
    <property type="entry name" value="Peptidase S8 propeptide/proteinase inhibitor I9"/>
    <property type="match status" value="1"/>
</dbReference>
<dbReference type="eggNOG" id="ENOG502SC39">
    <property type="taxonomic scope" value="Eukaryota"/>
</dbReference>
<name>M3B6R2_SPHMS</name>
<protein>
    <recommendedName>
        <fullName evidence="5">Inhibitor I9 domain-containing protein</fullName>
    </recommendedName>
</protein>
<organism evidence="3 4">
    <name type="scientific">Sphaerulina musiva (strain SO2202)</name>
    <name type="common">Poplar stem canker fungus</name>
    <name type="synonym">Septoria musiva</name>
    <dbReference type="NCBI Taxonomy" id="692275"/>
    <lineage>
        <taxon>Eukaryota</taxon>
        <taxon>Fungi</taxon>
        <taxon>Dikarya</taxon>
        <taxon>Ascomycota</taxon>
        <taxon>Pezizomycotina</taxon>
        <taxon>Dothideomycetes</taxon>
        <taxon>Dothideomycetidae</taxon>
        <taxon>Mycosphaerellales</taxon>
        <taxon>Mycosphaerellaceae</taxon>
        <taxon>Sphaerulina</taxon>
    </lineage>
</organism>
<gene>
    <name evidence="3" type="ORF">SEPMUDRAFT_114581</name>
</gene>
<keyword evidence="2" id="KW-0732">Signal</keyword>
<dbReference type="InterPro" id="IPR037045">
    <property type="entry name" value="S8pro/Inhibitor_I9_sf"/>
</dbReference>
<feature type="signal peptide" evidence="2">
    <location>
        <begin position="1"/>
        <end position="22"/>
    </location>
</feature>
<evidence type="ECO:0000313" key="4">
    <source>
        <dbReference type="Proteomes" id="UP000016931"/>
    </source>
</evidence>
<dbReference type="EMBL" id="KB456261">
    <property type="protein sequence ID" value="EMF15487.1"/>
    <property type="molecule type" value="Genomic_DNA"/>
</dbReference>
<dbReference type="InterPro" id="IPR052471">
    <property type="entry name" value="PBI_I9"/>
</dbReference>
<dbReference type="SUPFAM" id="SSF54897">
    <property type="entry name" value="Protease propeptides/inhibitors"/>
    <property type="match status" value="1"/>
</dbReference>
<accession>M3B6R2</accession>
<comment type="similarity">
    <text evidence="1">Belongs to the protease inhibitor I9 family.</text>
</comment>
<feature type="chain" id="PRO_5004031228" description="Inhibitor I9 domain-containing protein" evidence="2">
    <location>
        <begin position="23"/>
        <end position="100"/>
    </location>
</feature>
<evidence type="ECO:0000256" key="2">
    <source>
        <dbReference type="SAM" id="SignalP"/>
    </source>
</evidence>
<keyword evidence="4" id="KW-1185">Reference proteome</keyword>
<dbReference type="FunFam" id="3.30.70.80:FF:000005">
    <property type="entry name" value="Proteinase inhibitor I2B"/>
    <property type="match status" value="1"/>
</dbReference>
<dbReference type="OrthoDB" id="3888684at2759"/>
<evidence type="ECO:0000313" key="3">
    <source>
        <dbReference type="EMBL" id="EMF15487.1"/>
    </source>
</evidence>
<dbReference type="AlphaFoldDB" id="M3B6R2"/>
<dbReference type="OMA" id="SAIVWFE"/>
<evidence type="ECO:0008006" key="5">
    <source>
        <dbReference type="Google" id="ProtNLM"/>
    </source>
</evidence>
<dbReference type="HOGENOM" id="CLU_156026_0_1_1"/>
<evidence type="ECO:0000256" key="1">
    <source>
        <dbReference type="ARBA" id="ARBA00038069"/>
    </source>
</evidence>
<dbReference type="Proteomes" id="UP000016931">
    <property type="component" value="Unassembled WGS sequence"/>
</dbReference>
<reference evidence="3 4" key="1">
    <citation type="journal article" date="2012" name="PLoS Pathog.">
        <title>Diverse lifestyles and strategies of plant pathogenesis encoded in the genomes of eighteen Dothideomycetes fungi.</title>
        <authorList>
            <person name="Ohm R.A."/>
            <person name="Feau N."/>
            <person name="Henrissat B."/>
            <person name="Schoch C.L."/>
            <person name="Horwitz B.A."/>
            <person name="Barry K.W."/>
            <person name="Condon B.J."/>
            <person name="Copeland A.C."/>
            <person name="Dhillon B."/>
            <person name="Glaser F."/>
            <person name="Hesse C.N."/>
            <person name="Kosti I."/>
            <person name="LaButti K."/>
            <person name="Lindquist E.A."/>
            <person name="Lucas S."/>
            <person name="Salamov A.A."/>
            <person name="Bradshaw R.E."/>
            <person name="Ciuffetti L."/>
            <person name="Hamelin R.C."/>
            <person name="Kema G.H.J."/>
            <person name="Lawrence C."/>
            <person name="Scott J.A."/>
            <person name="Spatafora J.W."/>
            <person name="Turgeon B.G."/>
            <person name="de Wit P.J.G.M."/>
            <person name="Zhong S."/>
            <person name="Goodwin S.B."/>
            <person name="Grigoriev I.V."/>
        </authorList>
    </citation>
    <scope>NUCLEOTIDE SEQUENCE [LARGE SCALE GENOMIC DNA]</scope>
    <source>
        <strain evidence="3 4">SO2202</strain>
    </source>
</reference>
<dbReference type="PANTHER" id="PTHR28288">
    <property type="entry name" value="PROTEASE B INHIBITOR 2"/>
    <property type="match status" value="1"/>
</dbReference>
<dbReference type="RefSeq" id="XP_016763608.1">
    <property type="nucleotide sequence ID" value="XM_016901100.1"/>
</dbReference>